<dbReference type="InterPro" id="IPR001692">
    <property type="entry name" value="Histidinol_DH_CS"/>
</dbReference>
<dbReference type="EC" id="1.1.1.23" evidence="11"/>
<evidence type="ECO:0000256" key="4">
    <source>
        <dbReference type="ARBA" id="ARBA00023002"/>
    </source>
</evidence>
<dbReference type="InterPro" id="IPR012131">
    <property type="entry name" value="Hstdl_DH"/>
</dbReference>
<feature type="binding site" evidence="9">
    <location>
        <position position="243"/>
    </location>
    <ligand>
        <name>Zn(2+)</name>
        <dbReference type="ChEBI" id="CHEBI:29105"/>
    </ligand>
</feature>
<evidence type="ECO:0000256" key="10">
    <source>
        <dbReference type="RuleBase" id="RU004175"/>
    </source>
</evidence>
<dbReference type="Pfam" id="PF00815">
    <property type="entry name" value="Histidinol_dh"/>
    <property type="match status" value="1"/>
</dbReference>
<keyword evidence="7" id="KW-0520">NAD</keyword>
<evidence type="ECO:0000256" key="9">
    <source>
        <dbReference type="PIRSR" id="PIRSR000099-4"/>
    </source>
</evidence>
<dbReference type="Gene3D" id="3.40.50.1980">
    <property type="entry name" value="Nitrogenase molybdenum iron protein domain"/>
    <property type="match status" value="2"/>
</dbReference>
<dbReference type="GO" id="GO:0051287">
    <property type="term" value="F:NAD binding"/>
    <property type="evidence" value="ECO:0007669"/>
    <property type="project" value="InterPro"/>
</dbReference>
<feature type="active site" description="Proton acceptor" evidence="6">
    <location>
        <position position="305"/>
    </location>
</feature>
<dbReference type="PIRSF" id="PIRSF000099">
    <property type="entry name" value="Histidinol_dh"/>
    <property type="match status" value="1"/>
</dbReference>
<organism evidence="11 12">
    <name type="scientific">Pleionea litopenaei</name>
    <dbReference type="NCBI Taxonomy" id="3070815"/>
    <lineage>
        <taxon>Bacteria</taxon>
        <taxon>Pseudomonadati</taxon>
        <taxon>Pseudomonadota</taxon>
        <taxon>Gammaproteobacteria</taxon>
        <taxon>Oceanospirillales</taxon>
        <taxon>Pleioneaceae</taxon>
        <taxon>Pleionea</taxon>
    </lineage>
</organism>
<dbReference type="NCBIfam" id="TIGR00069">
    <property type="entry name" value="hisD"/>
    <property type="match status" value="1"/>
</dbReference>
<dbReference type="GO" id="GO:0000105">
    <property type="term" value="P:L-histidine biosynthetic process"/>
    <property type="evidence" value="ECO:0007669"/>
    <property type="project" value="InterPro"/>
</dbReference>
<feature type="binding site" evidence="7">
    <location>
        <position position="118"/>
    </location>
    <ligand>
        <name>NAD(+)</name>
        <dbReference type="ChEBI" id="CHEBI:57540"/>
    </ligand>
</feature>
<evidence type="ECO:0000256" key="7">
    <source>
        <dbReference type="PIRSR" id="PIRSR000099-2"/>
    </source>
</evidence>
<dbReference type="SUPFAM" id="SSF53720">
    <property type="entry name" value="ALDH-like"/>
    <property type="match status" value="1"/>
</dbReference>
<feature type="binding site" evidence="8">
    <location>
        <position position="337"/>
    </location>
    <ligand>
        <name>substrate</name>
    </ligand>
</feature>
<dbReference type="GO" id="GO:0046872">
    <property type="term" value="F:metal ion binding"/>
    <property type="evidence" value="ECO:0007669"/>
    <property type="project" value="UniProtKB-KW"/>
</dbReference>
<dbReference type="GO" id="GO:0004399">
    <property type="term" value="F:histidinol dehydrogenase activity"/>
    <property type="evidence" value="ECO:0007669"/>
    <property type="project" value="UniProtKB-EC"/>
</dbReference>
<dbReference type="PROSITE" id="PS00611">
    <property type="entry name" value="HISOL_DEHYDROGENASE"/>
    <property type="match status" value="1"/>
</dbReference>
<keyword evidence="12" id="KW-1185">Reference proteome</keyword>
<feature type="binding site" evidence="7">
    <location>
        <position position="198"/>
    </location>
    <ligand>
        <name>NAD(+)</name>
        <dbReference type="ChEBI" id="CHEBI:57540"/>
    </ligand>
</feature>
<reference evidence="11 12" key="1">
    <citation type="submission" date="2023-08" db="EMBL/GenBank/DDBJ databases">
        <title>Pleionea litopenaei sp. nov., isolated from stomach of juvenile Litopenaeus vannamei.</title>
        <authorList>
            <person name="Rho A.M."/>
            <person name="Hwang C.Y."/>
        </authorList>
    </citation>
    <scope>NUCLEOTIDE SEQUENCE [LARGE SCALE GENOMIC DNA]</scope>
    <source>
        <strain evidence="11 12">HL-JVS1</strain>
    </source>
</reference>
<dbReference type="PANTHER" id="PTHR21256">
    <property type="entry name" value="HISTIDINOL DEHYDROGENASE HDH"/>
    <property type="match status" value="1"/>
</dbReference>
<evidence type="ECO:0000256" key="5">
    <source>
        <dbReference type="PIRNR" id="PIRNR000099"/>
    </source>
</evidence>
<feature type="binding site" evidence="9">
    <location>
        <position position="246"/>
    </location>
    <ligand>
        <name>Zn(2+)</name>
        <dbReference type="ChEBI" id="CHEBI:29105"/>
    </ligand>
</feature>
<dbReference type="Proteomes" id="UP001239782">
    <property type="component" value="Chromosome"/>
</dbReference>
<feature type="binding site" evidence="8">
    <location>
        <position position="246"/>
    </location>
    <ligand>
        <name>substrate</name>
    </ligand>
</feature>
<comment type="similarity">
    <text evidence="1 5 10">Belongs to the histidinol dehydrogenase family.</text>
</comment>
<dbReference type="AlphaFoldDB" id="A0AA51RTW3"/>
<dbReference type="FunFam" id="3.40.50.1980:FF:000001">
    <property type="entry name" value="Histidinol dehydrogenase"/>
    <property type="match status" value="1"/>
</dbReference>
<dbReference type="KEGG" id="plei:Q9312_00425"/>
<evidence type="ECO:0000313" key="12">
    <source>
        <dbReference type="Proteomes" id="UP001239782"/>
    </source>
</evidence>
<dbReference type="PRINTS" id="PR00083">
    <property type="entry name" value="HOLDHDRGNASE"/>
</dbReference>
<dbReference type="PANTHER" id="PTHR21256:SF2">
    <property type="entry name" value="HISTIDINE BIOSYNTHESIS TRIFUNCTIONAL PROTEIN"/>
    <property type="match status" value="1"/>
</dbReference>
<dbReference type="InterPro" id="IPR022695">
    <property type="entry name" value="Histidinol_DH_monofunct"/>
</dbReference>
<dbReference type="RefSeq" id="WP_309202552.1">
    <property type="nucleotide sequence ID" value="NZ_CP133548.1"/>
</dbReference>
<keyword evidence="2 9" id="KW-0479">Metal-binding</keyword>
<evidence type="ECO:0000256" key="6">
    <source>
        <dbReference type="PIRSR" id="PIRSR000099-1"/>
    </source>
</evidence>
<keyword evidence="4 5" id="KW-0560">Oxidoreductase</keyword>
<sequence>MKSSIIYSAKTWQRPFLAQENKISDVVADMLETIRKDGDSAIDEYALQFDGQKPAKIELLPFDDYKLDESLKLSILEAAKRIKRFARFQKEDIGNKSFSDSFGEYGQVVKPIARAGCYIPGGRYPLISTALMTLIPAKVAGCSQRIAVSPSLNPAILAAASLAGATDFYHVGGVQAIGALAFGYRDLQPVDIIVGPGNAYVNEAKALIQRQIKIDGLAGPSELLALCDAKTPIEWLALDALAQSEHDPMALSIIVSSDENWLKTMESFLRNDKKYDRLVSNQQILLLLTSSTEEEIEFSNDFAPEHLMLCNANISVEELTNYGSLFVGINSAVALGDYCSGPNHTLPTARFARQTGGLSVQTFLKTQTIQRINEQGRQHLSQVAMPIANAEGLEFHYESLRVRTK</sequence>
<evidence type="ECO:0000256" key="2">
    <source>
        <dbReference type="ARBA" id="ARBA00022723"/>
    </source>
</evidence>
<feature type="binding site" evidence="8">
    <location>
        <position position="306"/>
    </location>
    <ligand>
        <name>substrate</name>
    </ligand>
</feature>
<accession>A0AA51RTW3</accession>
<keyword evidence="3 9" id="KW-0862">Zinc</keyword>
<feature type="binding site" evidence="8">
    <location>
        <position position="391"/>
    </location>
    <ligand>
        <name>substrate</name>
    </ligand>
</feature>
<feature type="binding site" evidence="8">
    <location>
        <position position="221"/>
    </location>
    <ligand>
        <name>substrate</name>
    </ligand>
</feature>
<dbReference type="Gene3D" id="1.20.5.1300">
    <property type="match status" value="1"/>
</dbReference>
<name>A0AA51RTW3_9GAMM</name>
<dbReference type="InterPro" id="IPR016161">
    <property type="entry name" value="Ald_DH/histidinol_DH"/>
</dbReference>
<evidence type="ECO:0000256" key="1">
    <source>
        <dbReference type="ARBA" id="ARBA00010178"/>
    </source>
</evidence>
<dbReference type="EMBL" id="CP133548">
    <property type="protein sequence ID" value="WMS87409.1"/>
    <property type="molecule type" value="Genomic_DNA"/>
</dbReference>
<dbReference type="GO" id="GO:0005829">
    <property type="term" value="C:cytosol"/>
    <property type="evidence" value="ECO:0007669"/>
    <property type="project" value="TreeGrafter"/>
</dbReference>
<protein>
    <submittedName>
        <fullName evidence="11">Histidinol dehydrogenase</fullName>
        <ecNumber evidence="11">1.1.1.23</ecNumber>
    </submittedName>
</protein>
<feature type="active site" description="Proton acceptor" evidence="6">
    <location>
        <position position="306"/>
    </location>
</feature>
<feature type="binding site" evidence="9">
    <location>
        <position position="396"/>
    </location>
    <ligand>
        <name>Zn(2+)</name>
        <dbReference type="ChEBI" id="CHEBI:29105"/>
    </ligand>
</feature>
<evidence type="ECO:0000313" key="11">
    <source>
        <dbReference type="EMBL" id="WMS87409.1"/>
    </source>
</evidence>
<dbReference type="CDD" id="cd06572">
    <property type="entry name" value="Histidinol_dh"/>
    <property type="match status" value="1"/>
</dbReference>
<gene>
    <name evidence="11" type="primary">hisD</name>
    <name evidence="11" type="ORF">Q9312_00425</name>
</gene>
<comment type="cofactor">
    <cofactor evidence="9">
        <name>Zn(2+)</name>
        <dbReference type="ChEBI" id="CHEBI:29105"/>
    </cofactor>
    <text evidence="9">Binds 1 zinc ion per subunit.</text>
</comment>
<proteinExistence type="inferred from homology"/>
<feature type="binding site" evidence="8">
    <location>
        <position position="396"/>
    </location>
    <ligand>
        <name>substrate</name>
    </ligand>
</feature>
<evidence type="ECO:0000256" key="8">
    <source>
        <dbReference type="PIRSR" id="PIRSR000099-3"/>
    </source>
</evidence>
<feature type="binding site" evidence="7">
    <location>
        <position position="175"/>
    </location>
    <ligand>
        <name>NAD(+)</name>
        <dbReference type="ChEBI" id="CHEBI:57540"/>
    </ligand>
</feature>
<feature type="binding site" evidence="8">
    <location>
        <position position="243"/>
    </location>
    <ligand>
        <name>substrate</name>
    </ligand>
</feature>
<feature type="binding site" evidence="9">
    <location>
        <position position="337"/>
    </location>
    <ligand>
        <name>Zn(2+)</name>
        <dbReference type="ChEBI" id="CHEBI:29105"/>
    </ligand>
</feature>
<evidence type="ECO:0000256" key="3">
    <source>
        <dbReference type="ARBA" id="ARBA00022833"/>
    </source>
</evidence>